<proteinExistence type="predicted"/>
<reference evidence="1 2" key="1">
    <citation type="submission" date="2017-11" db="EMBL/GenBank/DDBJ databases">
        <title>De-novo sequencing of pomegranate (Punica granatum L.) genome.</title>
        <authorList>
            <person name="Akparov Z."/>
            <person name="Amiraslanov A."/>
            <person name="Hajiyeva S."/>
            <person name="Abbasov M."/>
            <person name="Kaur K."/>
            <person name="Hamwieh A."/>
            <person name="Solovyev V."/>
            <person name="Salamov A."/>
            <person name="Braich B."/>
            <person name="Kosarev P."/>
            <person name="Mahmoud A."/>
            <person name="Hajiyev E."/>
            <person name="Babayeva S."/>
            <person name="Izzatullayeva V."/>
            <person name="Mammadov A."/>
            <person name="Mammadov A."/>
            <person name="Sharifova S."/>
            <person name="Ojaghi J."/>
            <person name="Eynullazada K."/>
            <person name="Bayramov B."/>
            <person name="Abdulazimova A."/>
            <person name="Shahmuradov I."/>
        </authorList>
    </citation>
    <scope>NUCLEOTIDE SEQUENCE [LARGE SCALE GENOMIC DNA]</scope>
    <source>
        <strain evidence="2">cv. AG2017</strain>
        <tissue evidence="1">Leaf</tissue>
    </source>
</reference>
<accession>A0A2I0IV13</accession>
<evidence type="ECO:0000313" key="1">
    <source>
        <dbReference type="EMBL" id="PKI47842.1"/>
    </source>
</evidence>
<keyword evidence="2" id="KW-1185">Reference proteome</keyword>
<gene>
    <name evidence="1" type="ORF">CRG98_031803</name>
</gene>
<dbReference type="Proteomes" id="UP000233551">
    <property type="component" value="Unassembled WGS sequence"/>
</dbReference>
<name>A0A2I0IV13_PUNGR</name>
<comment type="caution">
    <text evidence="1">The sequence shown here is derived from an EMBL/GenBank/DDBJ whole genome shotgun (WGS) entry which is preliminary data.</text>
</comment>
<dbReference type="AlphaFoldDB" id="A0A2I0IV13"/>
<sequence length="122" mass="13895">MKYRPVPYLNEAFESFISRFRHTLGYFRNIPEGPFGIFSLHFPLGMSPLSASSLPSSLLLLLLEVKGWNLEKRAREAEWSKHRFAAVRVFMVVEAKAKSYQRSRTRRLGYVCRGLGIGSGVG</sequence>
<protein>
    <submittedName>
        <fullName evidence="1">Uncharacterized protein</fullName>
    </submittedName>
</protein>
<dbReference type="EMBL" id="PGOL01002454">
    <property type="protein sequence ID" value="PKI47842.1"/>
    <property type="molecule type" value="Genomic_DNA"/>
</dbReference>
<organism evidence="1 2">
    <name type="scientific">Punica granatum</name>
    <name type="common">Pomegranate</name>
    <dbReference type="NCBI Taxonomy" id="22663"/>
    <lineage>
        <taxon>Eukaryota</taxon>
        <taxon>Viridiplantae</taxon>
        <taxon>Streptophyta</taxon>
        <taxon>Embryophyta</taxon>
        <taxon>Tracheophyta</taxon>
        <taxon>Spermatophyta</taxon>
        <taxon>Magnoliopsida</taxon>
        <taxon>eudicotyledons</taxon>
        <taxon>Gunneridae</taxon>
        <taxon>Pentapetalae</taxon>
        <taxon>rosids</taxon>
        <taxon>malvids</taxon>
        <taxon>Myrtales</taxon>
        <taxon>Lythraceae</taxon>
        <taxon>Punica</taxon>
    </lineage>
</organism>
<evidence type="ECO:0000313" key="2">
    <source>
        <dbReference type="Proteomes" id="UP000233551"/>
    </source>
</evidence>